<dbReference type="PANTHER" id="PTHR11839:SF18">
    <property type="entry name" value="NUDIX HYDROLASE DOMAIN-CONTAINING PROTEIN"/>
    <property type="match status" value="1"/>
</dbReference>
<dbReference type="AlphaFoldDB" id="A0A5S4YKV9"/>
<dbReference type="InterPro" id="IPR015797">
    <property type="entry name" value="NUDIX_hydrolase-like_dom_sf"/>
</dbReference>
<evidence type="ECO:0000256" key="7">
    <source>
        <dbReference type="ARBA" id="ARBA00032272"/>
    </source>
</evidence>
<dbReference type="GO" id="GO:0019693">
    <property type="term" value="P:ribose phosphate metabolic process"/>
    <property type="evidence" value="ECO:0007669"/>
    <property type="project" value="TreeGrafter"/>
</dbReference>
<evidence type="ECO:0000259" key="8">
    <source>
        <dbReference type="PROSITE" id="PS51462"/>
    </source>
</evidence>
<dbReference type="Pfam" id="PF00293">
    <property type="entry name" value="NUDIX"/>
    <property type="match status" value="1"/>
</dbReference>
<gene>
    <name evidence="9" type="ORF">FXV83_18855</name>
</gene>
<organism evidence="9 10">
    <name type="scientific">Bradyrhizobium hipponense</name>
    <dbReference type="NCBI Taxonomy" id="2605638"/>
    <lineage>
        <taxon>Bacteria</taxon>
        <taxon>Pseudomonadati</taxon>
        <taxon>Pseudomonadota</taxon>
        <taxon>Alphaproteobacteria</taxon>
        <taxon>Hyphomicrobiales</taxon>
        <taxon>Nitrobacteraceae</taxon>
        <taxon>Bradyrhizobium</taxon>
    </lineage>
</organism>
<comment type="cofactor">
    <cofactor evidence="2">
        <name>Mg(2+)</name>
        <dbReference type="ChEBI" id="CHEBI:18420"/>
    </cofactor>
</comment>
<dbReference type="Proteomes" id="UP000324797">
    <property type="component" value="Unassembled WGS sequence"/>
</dbReference>
<evidence type="ECO:0000313" key="10">
    <source>
        <dbReference type="Proteomes" id="UP000324797"/>
    </source>
</evidence>
<comment type="caution">
    <text evidence="9">The sequence shown here is derived from an EMBL/GenBank/DDBJ whole genome shotgun (WGS) entry which is preliminary data.</text>
</comment>
<evidence type="ECO:0000256" key="4">
    <source>
        <dbReference type="ARBA" id="ARBA00016377"/>
    </source>
</evidence>
<dbReference type="SUPFAM" id="SSF55811">
    <property type="entry name" value="Nudix"/>
    <property type="match status" value="1"/>
</dbReference>
<evidence type="ECO:0000256" key="2">
    <source>
        <dbReference type="ARBA" id="ARBA00001946"/>
    </source>
</evidence>
<evidence type="ECO:0000313" key="9">
    <source>
        <dbReference type="EMBL" id="TYO65041.1"/>
    </source>
</evidence>
<keyword evidence="5 9" id="KW-0378">Hydrolase</keyword>
<dbReference type="PANTHER" id="PTHR11839">
    <property type="entry name" value="UDP/ADP-SUGAR PYROPHOSPHATASE"/>
    <property type="match status" value="1"/>
</dbReference>
<accession>A0A5S4YKV9</accession>
<evidence type="ECO:0000256" key="5">
    <source>
        <dbReference type="ARBA" id="ARBA00022801"/>
    </source>
</evidence>
<comment type="catalytic activity">
    <reaction evidence="1">
        <text>GDP-alpha-D-mannose + H2O = alpha-D-mannose 1-phosphate + GMP + 2 H(+)</text>
        <dbReference type="Rhea" id="RHEA:27978"/>
        <dbReference type="ChEBI" id="CHEBI:15377"/>
        <dbReference type="ChEBI" id="CHEBI:15378"/>
        <dbReference type="ChEBI" id="CHEBI:57527"/>
        <dbReference type="ChEBI" id="CHEBI:58115"/>
        <dbReference type="ChEBI" id="CHEBI:58409"/>
    </reaction>
</comment>
<evidence type="ECO:0000256" key="6">
    <source>
        <dbReference type="ARBA" id="ARBA00032162"/>
    </source>
</evidence>
<keyword evidence="10" id="KW-1185">Reference proteome</keyword>
<protein>
    <recommendedName>
        <fullName evidence="4">GDP-mannose pyrophosphatase</fullName>
    </recommendedName>
    <alternativeName>
        <fullName evidence="6">GDP-mannose hydrolase</fullName>
    </alternativeName>
    <alternativeName>
        <fullName evidence="7">GDPMK</fullName>
    </alternativeName>
</protein>
<feature type="domain" description="Nudix hydrolase" evidence="8">
    <location>
        <begin position="1"/>
        <end position="128"/>
    </location>
</feature>
<name>A0A5S4YKV9_9BRAD</name>
<dbReference type="RefSeq" id="WP_148740895.1">
    <property type="nucleotide sequence ID" value="NZ_VSTH01000057.1"/>
</dbReference>
<dbReference type="CDD" id="cd03424">
    <property type="entry name" value="NUDIX_ADPRase_Nudt5_UGPPase_Nudt14"/>
    <property type="match status" value="1"/>
</dbReference>
<dbReference type="PROSITE" id="PS51462">
    <property type="entry name" value="NUDIX"/>
    <property type="match status" value="1"/>
</dbReference>
<proteinExistence type="inferred from homology"/>
<dbReference type="EMBL" id="VSTH01000057">
    <property type="protein sequence ID" value="TYO65041.1"/>
    <property type="molecule type" value="Genomic_DNA"/>
</dbReference>
<reference evidence="9 10" key="1">
    <citation type="submission" date="2019-08" db="EMBL/GenBank/DDBJ databases">
        <title>Bradyrhizobium hipponensis sp. nov., a rhizobium isolated from a Lupinus angustifolius root nodule in Tunisia.</title>
        <authorList>
            <person name="Off K."/>
            <person name="Rejili M."/>
            <person name="Mars M."/>
            <person name="Brachmann A."/>
            <person name="Marin M."/>
        </authorList>
    </citation>
    <scope>NUCLEOTIDE SEQUENCE [LARGE SCALE GENOMIC DNA]</scope>
    <source>
        <strain evidence="10">aSej3</strain>
    </source>
</reference>
<comment type="similarity">
    <text evidence="3">Belongs to the Nudix hydrolase family. NudK subfamily.</text>
</comment>
<dbReference type="InterPro" id="IPR000086">
    <property type="entry name" value="NUDIX_hydrolase_dom"/>
</dbReference>
<dbReference type="GO" id="GO:0006753">
    <property type="term" value="P:nucleoside phosphate metabolic process"/>
    <property type="evidence" value="ECO:0007669"/>
    <property type="project" value="TreeGrafter"/>
</dbReference>
<evidence type="ECO:0000256" key="1">
    <source>
        <dbReference type="ARBA" id="ARBA00000847"/>
    </source>
</evidence>
<sequence>MAIAVPLTRENNVILVRQYKHGVQAITLEFPAGTFQSESPVTAAARELEEETGYSPSDMIDLGTCFDDSTKNSNLVHIFLASGCVLTGRQRLDELEEASGVEVVLMSLQEVIKALVDGGIKSMASVAAGYKALRAIGA</sequence>
<evidence type="ECO:0000256" key="3">
    <source>
        <dbReference type="ARBA" id="ARBA00007275"/>
    </source>
</evidence>
<dbReference type="GO" id="GO:0016787">
    <property type="term" value="F:hydrolase activity"/>
    <property type="evidence" value="ECO:0007669"/>
    <property type="project" value="UniProtKB-KW"/>
</dbReference>
<dbReference type="Gene3D" id="3.90.79.10">
    <property type="entry name" value="Nucleoside Triphosphate Pyrophosphohydrolase"/>
    <property type="match status" value="1"/>
</dbReference>